<gene>
    <name evidence="7 10" type="primary">aroA</name>
    <name evidence="10" type="ORF">G8E10_25350</name>
</gene>
<dbReference type="CDD" id="cd01556">
    <property type="entry name" value="EPSP_synthase"/>
    <property type="match status" value="1"/>
</dbReference>
<dbReference type="PANTHER" id="PTHR21090">
    <property type="entry name" value="AROM/DEHYDROQUINATE SYNTHASE"/>
    <property type="match status" value="1"/>
</dbReference>
<feature type="binding site" evidence="7">
    <location>
        <position position="332"/>
    </location>
    <ligand>
        <name>3-phosphoshikimate</name>
        <dbReference type="ChEBI" id="CHEBI:145989"/>
    </ligand>
</feature>
<dbReference type="Pfam" id="PF00275">
    <property type="entry name" value="EPSP_synthase"/>
    <property type="match status" value="2"/>
</dbReference>
<dbReference type="HAMAP" id="MF_00210">
    <property type="entry name" value="EPSP_synth"/>
    <property type="match status" value="1"/>
</dbReference>
<evidence type="ECO:0000256" key="7">
    <source>
        <dbReference type="HAMAP-Rule" id="MF_00210"/>
    </source>
</evidence>
<evidence type="ECO:0000313" key="10">
    <source>
        <dbReference type="EMBL" id="NHT79030.1"/>
    </source>
</evidence>
<dbReference type="SUPFAM" id="SSF55205">
    <property type="entry name" value="EPT/RTPC-like"/>
    <property type="match status" value="1"/>
</dbReference>
<feature type="active site" description="Proton acceptor" evidence="7">
    <location>
        <position position="309"/>
    </location>
</feature>
<evidence type="ECO:0000256" key="8">
    <source>
        <dbReference type="SAM" id="MobiDB-lite"/>
    </source>
</evidence>
<evidence type="ECO:0000256" key="1">
    <source>
        <dbReference type="ARBA" id="ARBA00004811"/>
    </source>
</evidence>
<dbReference type="NCBIfam" id="TIGR01356">
    <property type="entry name" value="aroA"/>
    <property type="match status" value="1"/>
</dbReference>
<feature type="binding site" evidence="7">
    <location>
        <position position="37"/>
    </location>
    <ligand>
        <name>3-phosphoshikimate</name>
        <dbReference type="ChEBI" id="CHEBI:145989"/>
    </ligand>
</feature>
<dbReference type="PANTHER" id="PTHR21090:SF5">
    <property type="entry name" value="PENTAFUNCTIONAL AROM POLYPEPTIDE"/>
    <property type="match status" value="1"/>
</dbReference>
<feature type="binding site" evidence="7">
    <location>
        <position position="177"/>
    </location>
    <ligand>
        <name>3-phosphoshikimate</name>
        <dbReference type="ChEBI" id="CHEBI:145989"/>
    </ligand>
</feature>
<comment type="subcellular location">
    <subcellularLocation>
        <location evidence="7">Cytoplasm</location>
    </subcellularLocation>
</comment>
<organism evidence="10 11">
    <name type="scientific">Ferranicluibacter rubi</name>
    <dbReference type="NCBI Taxonomy" id="2715133"/>
    <lineage>
        <taxon>Bacteria</taxon>
        <taxon>Pseudomonadati</taxon>
        <taxon>Pseudomonadota</taxon>
        <taxon>Alphaproteobacteria</taxon>
        <taxon>Hyphomicrobiales</taxon>
        <taxon>Rhizobiaceae</taxon>
        <taxon>Ferranicluibacter</taxon>
    </lineage>
</organism>
<comment type="function">
    <text evidence="7">Catalyzes the transfer of the enolpyruvyl moiety of phosphoenolpyruvate (PEP) to the 5-hydroxyl of shikimate-3-phosphate (S3P) to produce enolpyruvyl shikimate-3-phosphate and inorganic phosphate.</text>
</comment>
<feature type="region of interest" description="Disordered" evidence="8">
    <location>
        <begin position="1"/>
        <end position="30"/>
    </location>
</feature>
<feature type="domain" description="Enolpyruvate transferase" evidence="9">
    <location>
        <begin position="304"/>
        <end position="421"/>
    </location>
</feature>
<feature type="binding site" evidence="7">
    <location>
        <position position="336"/>
    </location>
    <ligand>
        <name>3-phosphoshikimate</name>
        <dbReference type="ChEBI" id="CHEBI:145989"/>
    </ligand>
</feature>
<dbReference type="InterPro" id="IPR013792">
    <property type="entry name" value="RNA3'P_cycl/enolpyr_Trfase_a/b"/>
</dbReference>
<name>A0AA43ZJF2_9HYPH</name>
<comment type="catalytic activity">
    <reaction evidence="6">
        <text>3-phosphoshikimate + phosphoenolpyruvate = 5-O-(1-carboxyvinyl)-3-phosphoshikimate + phosphate</text>
        <dbReference type="Rhea" id="RHEA:21256"/>
        <dbReference type="ChEBI" id="CHEBI:43474"/>
        <dbReference type="ChEBI" id="CHEBI:57701"/>
        <dbReference type="ChEBI" id="CHEBI:58702"/>
        <dbReference type="ChEBI" id="CHEBI:145989"/>
        <dbReference type="EC" id="2.5.1.19"/>
    </reaction>
    <physiologicalReaction direction="left-to-right" evidence="6">
        <dbReference type="Rhea" id="RHEA:21257"/>
    </physiologicalReaction>
</comment>
<evidence type="ECO:0000256" key="4">
    <source>
        <dbReference type="ARBA" id="ARBA00022679"/>
    </source>
</evidence>
<feature type="binding site" evidence="7">
    <location>
        <position position="412"/>
    </location>
    <ligand>
        <name>phosphoenolpyruvate</name>
        <dbReference type="ChEBI" id="CHEBI:58702"/>
    </ligand>
</feature>
<dbReference type="Proteomes" id="UP001155840">
    <property type="component" value="Unassembled WGS sequence"/>
</dbReference>
<reference evidence="10" key="1">
    <citation type="submission" date="2020-03" db="EMBL/GenBank/DDBJ databases">
        <title>Ferranicluibacter endophyticum gen. nov., sp. nov., a new genus isolated from Rubus ulmifolius Schott. stem.</title>
        <authorList>
            <person name="Roca-Couso R."/>
            <person name="Flores-Felix J.D."/>
            <person name="Igual J.M."/>
            <person name="Rivas R."/>
        </authorList>
    </citation>
    <scope>NUCLEOTIDE SEQUENCE</scope>
    <source>
        <strain evidence="10">CRRU44</strain>
    </source>
</reference>
<feature type="binding site" evidence="7">
    <location>
        <position position="176"/>
    </location>
    <ligand>
        <name>3-phosphoshikimate</name>
        <dbReference type="ChEBI" id="CHEBI:145989"/>
    </ligand>
</feature>
<dbReference type="GO" id="GO:0008652">
    <property type="term" value="P:amino acid biosynthetic process"/>
    <property type="evidence" value="ECO:0007669"/>
    <property type="project" value="UniProtKB-KW"/>
</dbReference>
<dbReference type="InterPro" id="IPR023193">
    <property type="entry name" value="EPSP_synthase_CS"/>
</dbReference>
<dbReference type="GO" id="GO:0003866">
    <property type="term" value="F:3-phosphoshikimate 1-carboxyvinyltransferase activity"/>
    <property type="evidence" value="ECO:0007669"/>
    <property type="project" value="UniProtKB-UniRule"/>
</dbReference>
<dbReference type="EC" id="2.5.1.19" evidence="7"/>
<keyword evidence="11" id="KW-1185">Reference proteome</keyword>
<dbReference type="PIRSF" id="PIRSF000505">
    <property type="entry name" value="EPSPS"/>
    <property type="match status" value="1"/>
</dbReference>
<dbReference type="GO" id="GO:0009073">
    <property type="term" value="P:aromatic amino acid family biosynthetic process"/>
    <property type="evidence" value="ECO:0007669"/>
    <property type="project" value="UniProtKB-KW"/>
</dbReference>
<keyword evidence="5 7" id="KW-0057">Aromatic amino acid biosynthesis</keyword>
<feature type="binding site" evidence="7">
    <location>
        <position position="309"/>
    </location>
    <ligand>
        <name>3-phosphoshikimate</name>
        <dbReference type="ChEBI" id="CHEBI:145989"/>
    </ligand>
</feature>
<feature type="binding site" evidence="7">
    <location>
        <position position="387"/>
    </location>
    <ligand>
        <name>phosphoenolpyruvate</name>
        <dbReference type="ChEBI" id="CHEBI:58702"/>
    </ligand>
</feature>
<evidence type="ECO:0000256" key="5">
    <source>
        <dbReference type="ARBA" id="ARBA00023141"/>
    </source>
</evidence>
<evidence type="ECO:0000259" key="9">
    <source>
        <dbReference type="Pfam" id="PF00275"/>
    </source>
</evidence>
<comment type="pathway">
    <text evidence="1 7">Metabolic intermediate biosynthesis; chorismate biosynthesis; chorismate from D-erythrose 4-phosphate and phosphoenolpyruvate: step 6/7.</text>
</comment>
<dbReference type="InterPro" id="IPR006264">
    <property type="entry name" value="EPSP_synthase"/>
</dbReference>
<feature type="compositionally biased region" description="Polar residues" evidence="8">
    <location>
        <begin position="1"/>
        <end position="17"/>
    </location>
</feature>
<dbReference type="GO" id="GO:0005737">
    <property type="term" value="C:cytoplasm"/>
    <property type="evidence" value="ECO:0007669"/>
    <property type="project" value="UniProtKB-SubCell"/>
</dbReference>
<comment type="caution">
    <text evidence="7">Lacks conserved residue(s) required for the propagation of feature annotation.</text>
</comment>
<feature type="binding site" evidence="7">
    <location>
        <position position="340"/>
    </location>
    <ligand>
        <name>phosphoenolpyruvate</name>
        <dbReference type="ChEBI" id="CHEBI:58702"/>
    </ligand>
</feature>
<evidence type="ECO:0000256" key="2">
    <source>
        <dbReference type="ARBA" id="ARBA00009948"/>
    </source>
</evidence>
<feature type="binding site" evidence="7">
    <location>
        <position position="178"/>
    </location>
    <ligand>
        <name>phosphoenolpyruvate</name>
        <dbReference type="ChEBI" id="CHEBI:58702"/>
    </ligand>
</feature>
<accession>A0AA43ZJF2</accession>
<comment type="caution">
    <text evidence="10">The sequence shown here is derived from an EMBL/GenBank/DDBJ whole genome shotgun (WGS) entry which is preliminary data.</text>
</comment>
<keyword evidence="4 7" id="KW-0808">Transferase</keyword>
<evidence type="ECO:0000313" key="11">
    <source>
        <dbReference type="Proteomes" id="UP001155840"/>
    </source>
</evidence>
<keyword evidence="3 7" id="KW-0028">Amino-acid biosynthesis</keyword>
<proteinExistence type="inferred from homology"/>
<feature type="binding site" evidence="7">
    <location>
        <position position="178"/>
    </location>
    <ligand>
        <name>3-phosphoshikimate</name>
        <dbReference type="ChEBI" id="CHEBI:145989"/>
    </ligand>
</feature>
<evidence type="ECO:0000256" key="6">
    <source>
        <dbReference type="ARBA" id="ARBA00044633"/>
    </source>
</evidence>
<keyword evidence="7" id="KW-0963">Cytoplasm</keyword>
<dbReference type="Gene3D" id="3.65.10.10">
    <property type="entry name" value="Enolpyruvate transferase domain"/>
    <property type="match status" value="2"/>
</dbReference>
<comment type="similarity">
    <text evidence="2 7">Belongs to the EPSP synthase family.</text>
</comment>
<feature type="binding site" evidence="7">
    <location>
        <position position="33"/>
    </location>
    <ligand>
        <name>3-phosphoshikimate</name>
        <dbReference type="ChEBI" id="CHEBI:145989"/>
    </ligand>
</feature>
<feature type="binding site" evidence="7">
    <location>
        <position position="32"/>
    </location>
    <ligand>
        <name>3-phosphoshikimate</name>
        <dbReference type="ChEBI" id="CHEBI:145989"/>
    </ligand>
</feature>
<sequence>MIHAQKTSTQKSVTITPPSHPLEGAVSPPGSKSITNRALLLAGLANGTSRLTGALRSDDTRYMAEALRAMGVEVREPDPTTFVVTGTGRLTAPSEPLFLGNAGTATRFLTAAAALVDGTVVVDGDQHMRKRPIAPLVEALRSLGVVLSAETGCPPVTVTGTGRIPGRRVEIDAGLSSQYVSALLMAAAGAAPSDDIVEPLEIVLAGDEIGARGYIDLTLAAMRAFGARVEQASSSVWRVWPTGYTATDFRIEPDASAATYLWAMEKLTGGRIDLGVPTADFSQPDARAYDVIAQFPHLPAVIDGSQMQDAVPTLAVLAAFNETPVRFTGIANLRVKECDRVRALSLGLTNIRAGLASEEGDDLLVASDPGLAGQTLPAEIDTFADHRIAMSFALVGLKIGGIAILDPDCVGKTYPDYWDALASLGVDMTVRSA</sequence>
<dbReference type="PROSITE" id="PS00104">
    <property type="entry name" value="EPSP_SYNTHASE_1"/>
    <property type="match status" value="1"/>
</dbReference>
<feature type="binding site" evidence="7">
    <location>
        <position position="32"/>
    </location>
    <ligand>
        <name>phosphoenolpyruvate</name>
        <dbReference type="ChEBI" id="CHEBI:58702"/>
    </ligand>
</feature>
<feature type="binding site" evidence="7">
    <location>
        <position position="103"/>
    </location>
    <ligand>
        <name>phosphoenolpyruvate</name>
        <dbReference type="ChEBI" id="CHEBI:58702"/>
    </ligand>
</feature>
<dbReference type="RefSeq" id="WP_167131189.1">
    <property type="nucleotide sequence ID" value="NZ_JAANCM010000026.1"/>
</dbReference>
<dbReference type="EMBL" id="JAANCM010000026">
    <property type="protein sequence ID" value="NHT79030.1"/>
    <property type="molecule type" value="Genomic_DNA"/>
</dbReference>
<feature type="binding site" evidence="7">
    <location>
        <position position="131"/>
    </location>
    <ligand>
        <name>phosphoenolpyruvate</name>
        <dbReference type="ChEBI" id="CHEBI:58702"/>
    </ligand>
</feature>
<comment type="subunit">
    <text evidence="7">Monomer.</text>
</comment>
<protein>
    <recommendedName>
        <fullName evidence="7">3-phosphoshikimate 1-carboxyvinyltransferase</fullName>
        <ecNumber evidence="7">2.5.1.19</ecNumber>
    </recommendedName>
    <alternativeName>
        <fullName evidence="7">5-enolpyruvylshikimate-3-phosphate synthase</fullName>
        <shortName evidence="7">EPSP synthase</shortName>
        <shortName evidence="7">EPSPS</shortName>
    </alternativeName>
</protein>
<dbReference type="GO" id="GO:0009423">
    <property type="term" value="P:chorismate biosynthetic process"/>
    <property type="evidence" value="ECO:0007669"/>
    <property type="project" value="UniProtKB-UniRule"/>
</dbReference>
<dbReference type="AlphaFoldDB" id="A0AA43ZJF2"/>
<evidence type="ECO:0000256" key="3">
    <source>
        <dbReference type="ARBA" id="ARBA00022605"/>
    </source>
</evidence>
<feature type="domain" description="Enolpyruvate transferase" evidence="9">
    <location>
        <begin position="19"/>
        <end position="274"/>
    </location>
</feature>
<dbReference type="InterPro" id="IPR001986">
    <property type="entry name" value="Enolpyruvate_Tfrase_dom"/>
</dbReference>
<dbReference type="InterPro" id="IPR036968">
    <property type="entry name" value="Enolpyruvate_Tfrase_sf"/>
</dbReference>